<protein>
    <submittedName>
        <fullName evidence="9">Putative drug exporter of the RND superfamily</fullName>
    </submittedName>
</protein>
<evidence type="ECO:0000313" key="9">
    <source>
        <dbReference type="EMBL" id="SFB60466.1"/>
    </source>
</evidence>
<sequence>MAVQLSDASGMHTTQLRTTSPSELERLAAWSQRRRWLALGLWILLLAAITLTSQAIGSDYRDDHSLPGTESQEVVETFQENAPQQAGESLRIVVAHETGLAAQDTRSRIQALLDDVRALPNVADVRSPYDSPGAISSDGTIGYAEVSMDSGAADLPAADVRTLVDTAESAEANGLTVAVGGDPVREAEEGGGGAAEGAGILAALVILVLMFGSLLAASVPLVTAVFAVGSTLGTIALASHLLEIPSYSAPLMMLVGLGVGIDYALLVFSRFRGELLDGADRDRAVRTALDTAGRSVLFAGCTVIIALLGLLALGLGSLQGVAFAVALTVLVTMVASVTLLPALLFLFGRRIERSVRRRADRAERAGRAPGAGWRRLAVAVQRKPLVPLVLSVVALGALSIPALDLRLGFADAGTEPEDSTSRQAYDLLAEGFGPGINGPLVVLAKGGATGAELRETLATTPGVAGTSQPHVLGDAGIATVMAFPAGAPQSAETHELVTRLRGEVLPALSERTGDSYLVGGSVAAADDFAAAVSDRLPLFILVVVGLSALLLMAVFRSLLIPLKAAVLNLLSIGASLGVITLVFGQGWFGAQPGPIEAFVPVLIFAIVFGLSMDYEVFLVSRMHEQWHRTGDAQGAVREGLARTGSVITAAAAIMIVVFGAFVLSPDRMLQQFGLGLAVAVLLDAFVIRCLIVPAVMRLFGDRAWRLPRPMARLLPKVALERD</sequence>
<keyword evidence="4 7" id="KW-0812">Transmembrane</keyword>
<proteinExistence type="inferred from homology"/>
<evidence type="ECO:0000256" key="3">
    <source>
        <dbReference type="ARBA" id="ARBA00022475"/>
    </source>
</evidence>
<feature type="transmembrane region" description="Helical" evidence="7">
    <location>
        <begin position="640"/>
        <end position="662"/>
    </location>
</feature>
<feature type="transmembrane region" description="Helical" evidence="7">
    <location>
        <begin position="597"/>
        <end position="619"/>
    </location>
</feature>
<dbReference type="PROSITE" id="PS50156">
    <property type="entry name" value="SSD"/>
    <property type="match status" value="2"/>
</dbReference>
<keyword evidence="5 7" id="KW-1133">Transmembrane helix</keyword>
<dbReference type="SUPFAM" id="SSF82866">
    <property type="entry name" value="Multidrug efflux transporter AcrB transmembrane domain"/>
    <property type="match status" value="2"/>
</dbReference>
<feature type="transmembrane region" description="Helical" evidence="7">
    <location>
        <begin position="566"/>
        <end position="585"/>
    </location>
</feature>
<feature type="transmembrane region" description="Helical" evidence="7">
    <location>
        <begin position="296"/>
        <end position="315"/>
    </location>
</feature>
<feature type="transmembrane region" description="Helical" evidence="7">
    <location>
        <begin position="36"/>
        <end position="56"/>
    </location>
</feature>
<evidence type="ECO:0000259" key="8">
    <source>
        <dbReference type="PROSITE" id="PS50156"/>
    </source>
</evidence>
<dbReference type="InterPro" id="IPR000731">
    <property type="entry name" value="SSD"/>
</dbReference>
<feature type="transmembrane region" description="Helical" evidence="7">
    <location>
        <begin position="538"/>
        <end position="559"/>
    </location>
</feature>
<evidence type="ECO:0000256" key="2">
    <source>
        <dbReference type="ARBA" id="ARBA00010157"/>
    </source>
</evidence>
<keyword evidence="6 7" id="KW-0472">Membrane</keyword>
<feature type="transmembrane region" description="Helical" evidence="7">
    <location>
        <begin position="384"/>
        <end position="403"/>
    </location>
</feature>
<feature type="transmembrane region" description="Helical" evidence="7">
    <location>
        <begin position="248"/>
        <end position="268"/>
    </location>
</feature>
<feature type="transmembrane region" description="Helical" evidence="7">
    <location>
        <begin position="321"/>
        <end position="348"/>
    </location>
</feature>
<dbReference type="Pfam" id="PF03176">
    <property type="entry name" value="MMPL"/>
    <property type="match status" value="2"/>
</dbReference>
<accession>A0A1I1CEQ3</accession>
<evidence type="ECO:0000256" key="4">
    <source>
        <dbReference type="ARBA" id="ARBA00022692"/>
    </source>
</evidence>
<comment type="similarity">
    <text evidence="2">Belongs to the resistance-nodulation-cell division (RND) (TC 2.A.6) family. MmpL subfamily.</text>
</comment>
<gene>
    <name evidence="9" type="ORF">SAMN05216266_12572</name>
</gene>
<comment type="subcellular location">
    <subcellularLocation>
        <location evidence="1">Cell membrane</location>
        <topology evidence="1">Multi-pass membrane protein</topology>
    </subcellularLocation>
</comment>
<name>A0A1I1CEQ3_9PSEU</name>
<dbReference type="Proteomes" id="UP000243799">
    <property type="component" value="Unassembled WGS sequence"/>
</dbReference>
<feature type="transmembrane region" description="Helical" evidence="7">
    <location>
        <begin position="224"/>
        <end position="242"/>
    </location>
</feature>
<dbReference type="InterPro" id="IPR004869">
    <property type="entry name" value="MMPL_dom"/>
</dbReference>
<evidence type="ECO:0000256" key="7">
    <source>
        <dbReference type="SAM" id="Phobius"/>
    </source>
</evidence>
<evidence type="ECO:0000313" key="10">
    <source>
        <dbReference type="Proteomes" id="UP000243799"/>
    </source>
</evidence>
<evidence type="ECO:0000256" key="5">
    <source>
        <dbReference type="ARBA" id="ARBA00022989"/>
    </source>
</evidence>
<reference evidence="10" key="1">
    <citation type="submission" date="2016-10" db="EMBL/GenBank/DDBJ databases">
        <authorList>
            <person name="Varghese N."/>
            <person name="Submissions S."/>
        </authorList>
    </citation>
    <scope>NUCLEOTIDE SEQUENCE [LARGE SCALE GENOMIC DNA]</scope>
    <source>
        <strain evidence="10">CGMCC 4.3568</strain>
    </source>
</reference>
<dbReference type="STRING" id="490629.SAMN05216266_12572"/>
<dbReference type="GO" id="GO:0005886">
    <property type="term" value="C:plasma membrane"/>
    <property type="evidence" value="ECO:0007669"/>
    <property type="project" value="UniProtKB-SubCell"/>
</dbReference>
<dbReference type="AlphaFoldDB" id="A0A1I1CEQ3"/>
<dbReference type="PANTHER" id="PTHR33406:SF11">
    <property type="entry name" value="MEMBRANE PROTEIN SCO6666-RELATED"/>
    <property type="match status" value="1"/>
</dbReference>
<dbReference type="Gene3D" id="1.20.1640.10">
    <property type="entry name" value="Multidrug efflux transporter AcrB transmembrane domain"/>
    <property type="match status" value="2"/>
</dbReference>
<feature type="domain" description="SSD" evidence="8">
    <location>
        <begin position="527"/>
        <end position="697"/>
    </location>
</feature>
<dbReference type="PANTHER" id="PTHR33406">
    <property type="entry name" value="MEMBRANE PROTEIN MJ1562-RELATED"/>
    <property type="match status" value="1"/>
</dbReference>
<feature type="domain" description="SSD" evidence="8">
    <location>
        <begin position="250"/>
        <end position="346"/>
    </location>
</feature>
<dbReference type="EMBL" id="FOKG01000025">
    <property type="protein sequence ID" value="SFB60466.1"/>
    <property type="molecule type" value="Genomic_DNA"/>
</dbReference>
<dbReference type="InterPro" id="IPR050545">
    <property type="entry name" value="Mycobact_MmpL"/>
</dbReference>
<evidence type="ECO:0000256" key="6">
    <source>
        <dbReference type="ARBA" id="ARBA00023136"/>
    </source>
</evidence>
<feature type="transmembrane region" description="Helical" evidence="7">
    <location>
        <begin position="198"/>
        <end position="217"/>
    </location>
</feature>
<keyword evidence="10" id="KW-1185">Reference proteome</keyword>
<keyword evidence="3" id="KW-1003">Cell membrane</keyword>
<feature type="transmembrane region" description="Helical" evidence="7">
    <location>
        <begin position="674"/>
        <end position="700"/>
    </location>
</feature>
<evidence type="ECO:0000256" key="1">
    <source>
        <dbReference type="ARBA" id="ARBA00004651"/>
    </source>
</evidence>
<organism evidence="9 10">
    <name type="scientific">Amycolatopsis marina</name>
    <dbReference type="NCBI Taxonomy" id="490629"/>
    <lineage>
        <taxon>Bacteria</taxon>
        <taxon>Bacillati</taxon>
        <taxon>Actinomycetota</taxon>
        <taxon>Actinomycetes</taxon>
        <taxon>Pseudonocardiales</taxon>
        <taxon>Pseudonocardiaceae</taxon>
        <taxon>Amycolatopsis</taxon>
    </lineage>
</organism>